<dbReference type="KEGG" id="dov:DSCO28_30190"/>
<proteinExistence type="predicted"/>
<reference evidence="2 3" key="1">
    <citation type="submission" date="2019-11" db="EMBL/GenBank/DDBJ databases">
        <title>Comparative genomics of hydrocarbon-degrading Desulfosarcina strains.</title>
        <authorList>
            <person name="Watanabe M."/>
            <person name="Kojima H."/>
            <person name="Fukui M."/>
        </authorList>
    </citation>
    <scope>NUCLEOTIDE SEQUENCE [LARGE SCALE GENOMIC DNA]</scope>
    <source>
        <strain evidence="2 3">28bB2T</strain>
    </source>
</reference>
<protein>
    <submittedName>
        <fullName evidence="2">Uncharacterized protein</fullName>
    </submittedName>
</protein>
<dbReference type="EMBL" id="AP021876">
    <property type="protein sequence ID" value="BBO82453.1"/>
    <property type="molecule type" value="Genomic_DNA"/>
</dbReference>
<dbReference type="RefSeq" id="WP_155322915.1">
    <property type="nucleotide sequence ID" value="NZ_AP021876.1"/>
</dbReference>
<evidence type="ECO:0000313" key="2">
    <source>
        <dbReference type="EMBL" id="BBO82453.1"/>
    </source>
</evidence>
<feature type="region of interest" description="Disordered" evidence="1">
    <location>
        <begin position="27"/>
        <end position="62"/>
    </location>
</feature>
<dbReference type="AlphaFoldDB" id="A0A5K7ZRQ6"/>
<feature type="compositionally biased region" description="Polar residues" evidence="1">
    <location>
        <begin position="44"/>
        <end position="53"/>
    </location>
</feature>
<evidence type="ECO:0000313" key="3">
    <source>
        <dbReference type="Proteomes" id="UP000425960"/>
    </source>
</evidence>
<gene>
    <name evidence="2" type="ORF">DSCO28_30190</name>
</gene>
<accession>A0A5K7ZRQ6</accession>
<evidence type="ECO:0000256" key="1">
    <source>
        <dbReference type="SAM" id="MobiDB-lite"/>
    </source>
</evidence>
<sequence>MAFATAFNFVVFVFFDLILKNFLQQGSTPAPMRDTEGGRRHIQQNKVSKTSPQEVLPQGDNLEEEQPPTLIMYLSIHCAKIT</sequence>
<dbReference type="Proteomes" id="UP000425960">
    <property type="component" value="Chromosome"/>
</dbReference>
<name>A0A5K7ZRQ6_9BACT</name>
<organism evidence="2 3">
    <name type="scientific">Desulfosarcina ovata subsp. sediminis</name>
    <dbReference type="NCBI Taxonomy" id="885957"/>
    <lineage>
        <taxon>Bacteria</taxon>
        <taxon>Pseudomonadati</taxon>
        <taxon>Thermodesulfobacteriota</taxon>
        <taxon>Desulfobacteria</taxon>
        <taxon>Desulfobacterales</taxon>
        <taxon>Desulfosarcinaceae</taxon>
        <taxon>Desulfosarcina</taxon>
    </lineage>
</organism>